<evidence type="ECO:0000313" key="2">
    <source>
        <dbReference type="EMBL" id="CAK9134495.1"/>
    </source>
</evidence>
<dbReference type="PROSITE" id="PS50017">
    <property type="entry name" value="DEATH_DOMAIN"/>
    <property type="match status" value="1"/>
</dbReference>
<proteinExistence type="predicted"/>
<organism evidence="2 3">
    <name type="scientific">Ilex paraguariensis</name>
    <name type="common">yerba mate</name>
    <dbReference type="NCBI Taxonomy" id="185542"/>
    <lineage>
        <taxon>Eukaryota</taxon>
        <taxon>Viridiplantae</taxon>
        <taxon>Streptophyta</taxon>
        <taxon>Embryophyta</taxon>
        <taxon>Tracheophyta</taxon>
        <taxon>Spermatophyta</taxon>
        <taxon>Magnoliopsida</taxon>
        <taxon>eudicotyledons</taxon>
        <taxon>Gunneridae</taxon>
        <taxon>Pentapetalae</taxon>
        <taxon>asterids</taxon>
        <taxon>campanulids</taxon>
        <taxon>Aquifoliales</taxon>
        <taxon>Aquifoliaceae</taxon>
        <taxon>Ilex</taxon>
    </lineage>
</organism>
<dbReference type="InterPro" id="IPR000488">
    <property type="entry name" value="Death_dom"/>
</dbReference>
<dbReference type="EMBL" id="CAUOFW020000448">
    <property type="protein sequence ID" value="CAK9134495.1"/>
    <property type="molecule type" value="Genomic_DNA"/>
</dbReference>
<name>A0ABC8QP87_9AQUA</name>
<feature type="domain" description="Death" evidence="1">
    <location>
        <begin position="1"/>
        <end position="39"/>
    </location>
</feature>
<gene>
    <name evidence="2" type="ORF">ILEXP_LOCUS1428</name>
</gene>
<evidence type="ECO:0000313" key="3">
    <source>
        <dbReference type="Proteomes" id="UP001642360"/>
    </source>
</evidence>
<sequence length="132" mass="14885">MALYCWVQKKGKNRAVATRSESLRVANRADLVQEPMQKMVVSDQSMEVVEKGTIYGGFVFHLLPRAAQVEYGGIFYGFLAYITFIQLINAIGEQSLAHPLPYLTERASPRALHKVECNEELRSLNKELLGLL</sequence>
<comment type="caution">
    <text evidence="2">The sequence shown here is derived from an EMBL/GenBank/DDBJ whole genome shotgun (WGS) entry which is preliminary data.</text>
</comment>
<protein>
    <recommendedName>
        <fullName evidence="1">Death domain-containing protein</fullName>
    </recommendedName>
</protein>
<dbReference type="Proteomes" id="UP001642360">
    <property type="component" value="Unassembled WGS sequence"/>
</dbReference>
<dbReference type="AlphaFoldDB" id="A0ABC8QP87"/>
<reference evidence="2 3" key="1">
    <citation type="submission" date="2024-02" db="EMBL/GenBank/DDBJ databases">
        <authorList>
            <person name="Vignale AGUSTIN F."/>
            <person name="Sosa J E."/>
            <person name="Modenutti C."/>
        </authorList>
    </citation>
    <scope>NUCLEOTIDE SEQUENCE [LARGE SCALE GENOMIC DNA]</scope>
</reference>
<accession>A0ABC8QP87</accession>
<keyword evidence="3" id="KW-1185">Reference proteome</keyword>
<evidence type="ECO:0000259" key="1">
    <source>
        <dbReference type="PROSITE" id="PS50017"/>
    </source>
</evidence>